<evidence type="ECO:0000256" key="5">
    <source>
        <dbReference type="ARBA" id="ARBA00023136"/>
    </source>
</evidence>
<dbReference type="Gene3D" id="1.20.1640.10">
    <property type="entry name" value="Multidrug efflux transporter AcrB transmembrane domain"/>
    <property type="match status" value="2"/>
</dbReference>
<dbReference type="AlphaFoldDB" id="A7I907"/>
<evidence type="ECO:0000313" key="8">
    <source>
        <dbReference type="EMBL" id="ABS56218.1"/>
    </source>
</evidence>
<name>A7I907_METB6</name>
<dbReference type="PANTHER" id="PTHR33406:SF13">
    <property type="entry name" value="MEMBRANE PROTEIN YDFJ"/>
    <property type="match status" value="1"/>
</dbReference>
<feature type="domain" description="SSD" evidence="7">
    <location>
        <begin position="637"/>
        <end position="746"/>
    </location>
</feature>
<dbReference type="PANTHER" id="PTHR33406">
    <property type="entry name" value="MEMBRANE PROTEIN MJ1562-RELATED"/>
    <property type="match status" value="1"/>
</dbReference>
<evidence type="ECO:0000256" key="1">
    <source>
        <dbReference type="ARBA" id="ARBA00004651"/>
    </source>
</evidence>
<sequence>MIDQIFSAIAHGVNRHPKVIIAAIGVLFVIALYGMTMITMDTSNNVYIDKTSPEGITNNHYTETINKDVFVLIIKTSDPTSPAVLNYMDRLEGDLRQQRYISGVSSIVDILKQENHGVLPQTKGEIDALVGQLPPSAREIYLPSNVLVLMEVDPYTGISAKLTQTTVLDTVQQVVDQSNPPPGLGISISGMPAFHAQLEATMGSQMGVLIGAAMILMVIMMGLLFSYVSHRFLPVLFVGLGLTTAMGIMGLAGIQLTLAVLGAFPVMIGLGIDYAIQFHARLDEEARKGSLEDAVFMTITRTGPAVMYAMLATSLGFAAMFVSTVPMIRSFGLVAMIGIMSCYCVSLVGLPAIALVIHYKPKAQTPKVCYAVGEDACESLPPATPRKKSWSYSQFLTDSAVKIAKNPIPILLIGLVIAVIGFQIDPLIPINADQKDFVPSTLPAKIDLDTVTNILGSTVTADYYIQGARVTDLDTLQWIKNFQDYELSHQSHITSATSIVTYIMAYNGGTMPQTQSEADAALEKIPESIRDQYLSGSTRGLIVFTTTNLQIPQQQDLKNQLQNDITFLDPPPGITLSPVGDFEVFTTVISSLVASKDEMTYLGFAFIFVYLLLVYRHIHAISPLIPIIFIVGWNSVVMYVLGIAYTPMTATLASMTIGVAAEYTILVMERYSEEEERLGDHIAAIQESVSKIGSAITVSGLATFFGFSALCLSSFPIISNFGICTLIAVGFSLFGAIFVMPAVLSLMGGFTEWLEKRKHQYQAGPEIATKTGEPGLN</sequence>
<feature type="transmembrane region" description="Helical" evidence="6">
    <location>
        <begin position="207"/>
        <end position="228"/>
    </location>
</feature>
<dbReference type="RefSeq" id="WP_012107264.1">
    <property type="nucleotide sequence ID" value="NC_009712.1"/>
</dbReference>
<dbReference type="PROSITE" id="PS50156">
    <property type="entry name" value="SSD"/>
    <property type="match status" value="2"/>
</dbReference>
<dbReference type="GO" id="GO:0005886">
    <property type="term" value="C:plasma membrane"/>
    <property type="evidence" value="ECO:0007669"/>
    <property type="project" value="UniProtKB-SubCell"/>
</dbReference>
<dbReference type="KEGG" id="mbn:Mboo_1701"/>
<keyword evidence="9" id="KW-1185">Reference proteome</keyword>
<dbReference type="STRING" id="456442.Mboo_1701"/>
<evidence type="ECO:0000256" key="4">
    <source>
        <dbReference type="ARBA" id="ARBA00022989"/>
    </source>
</evidence>
<keyword evidence="2" id="KW-1003">Cell membrane</keyword>
<feature type="transmembrane region" description="Helical" evidence="6">
    <location>
        <begin position="20"/>
        <end position="40"/>
    </location>
</feature>
<dbReference type="Proteomes" id="UP000002408">
    <property type="component" value="Chromosome"/>
</dbReference>
<protein>
    <submittedName>
        <fullName evidence="8">Efflux transporter, putative, hydrophobe/amphiphile efflux-3 (HAE3) family</fullName>
    </submittedName>
</protein>
<evidence type="ECO:0000256" key="6">
    <source>
        <dbReference type="SAM" id="Phobius"/>
    </source>
</evidence>
<dbReference type="InterPro" id="IPR000731">
    <property type="entry name" value="SSD"/>
</dbReference>
<reference evidence="9" key="1">
    <citation type="journal article" date="2015" name="Microbiology">
        <title>Genome of Methanoregula boonei 6A8 reveals adaptations to oligotrophic peatland environments.</title>
        <authorList>
            <person name="Braeuer S."/>
            <person name="Cadillo-Quiroz H."/>
            <person name="Kyrpides N."/>
            <person name="Woyke T."/>
            <person name="Goodwin L."/>
            <person name="Detter C."/>
            <person name="Podell S."/>
            <person name="Yavitt J.B."/>
            <person name="Zinder S.H."/>
        </authorList>
    </citation>
    <scope>NUCLEOTIDE SEQUENCE [LARGE SCALE GENOMIC DNA]</scope>
    <source>
        <strain evidence="9">DSM 21154 / JCM 14090 / 6A8</strain>
    </source>
</reference>
<keyword evidence="4 6" id="KW-1133">Transmembrane helix</keyword>
<dbReference type="HOGENOM" id="CLU_008861_2_0_2"/>
<dbReference type="GeneID" id="5409901"/>
<feature type="transmembrane region" description="Helical" evidence="6">
    <location>
        <begin position="331"/>
        <end position="357"/>
    </location>
</feature>
<feature type="transmembrane region" description="Helical" evidence="6">
    <location>
        <begin position="695"/>
        <end position="719"/>
    </location>
</feature>
<accession>A7I907</accession>
<feature type="transmembrane region" description="Helical" evidence="6">
    <location>
        <begin position="248"/>
        <end position="272"/>
    </location>
</feature>
<gene>
    <name evidence="8" type="ordered locus">Mboo_1701</name>
</gene>
<comment type="subcellular location">
    <subcellularLocation>
        <location evidence="1">Cell membrane</location>
        <topology evidence="1">Multi-pass membrane protein</topology>
    </subcellularLocation>
</comment>
<evidence type="ECO:0000256" key="3">
    <source>
        <dbReference type="ARBA" id="ARBA00022692"/>
    </source>
</evidence>
<feature type="transmembrane region" description="Helical" evidence="6">
    <location>
        <begin position="624"/>
        <end position="645"/>
    </location>
</feature>
<keyword evidence="3 6" id="KW-0812">Transmembrane</keyword>
<evidence type="ECO:0000313" key="9">
    <source>
        <dbReference type="Proteomes" id="UP000002408"/>
    </source>
</evidence>
<dbReference type="InterPro" id="IPR004869">
    <property type="entry name" value="MMPL_dom"/>
</dbReference>
<feature type="transmembrane region" description="Helical" evidence="6">
    <location>
        <begin position="725"/>
        <end position="750"/>
    </location>
</feature>
<evidence type="ECO:0000256" key="2">
    <source>
        <dbReference type="ARBA" id="ARBA00022475"/>
    </source>
</evidence>
<dbReference type="eggNOG" id="arCOG02174">
    <property type="taxonomic scope" value="Archaea"/>
</dbReference>
<proteinExistence type="predicted"/>
<dbReference type="NCBIfam" id="TIGR00921">
    <property type="entry name" value="2A067"/>
    <property type="match status" value="1"/>
</dbReference>
<evidence type="ECO:0000259" key="7">
    <source>
        <dbReference type="PROSITE" id="PS50156"/>
    </source>
</evidence>
<organism evidence="8 9">
    <name type="scientific">Methanoregula boonei (strain DSM 21154 / JCM 14090 / 6A8)</name>
    <dbReference type="NCBI Taxonomy" id="456442"/>
    <lineage>
        <taxon>Archaea</taxon>
        <taxon>Methanobacteriati</taxon>
        <taxon>Methanobacteriota</taxon>
        <taxon>Stenosarchaea group</taxon>
        <taxon>Methanomicrobia</taxon>
        <taxon>Methanomicrobiales</taxon>
        <taxon>Methanoregulaceae</taxon>
        <taxon>Methanoregula</taxon>
    </lineage>
</organism>
<dbReference type="InterPro" id="IPR050545">
    <property type="entry name" value="Mycobact_MmpL"/>
</dbReference>
<feature type="transmembrane region" description="Helical" evidence="6">
    <location>
        <begin position="305"/>
        <end position="325"/>
    </location>
</feature>
<feature type="domain" description="SSD" evidence="7">
    <location>
        <begin position="236"/>
        <end position="356"/>
    </location>
</feature>
<dbReference type="Pfam" id="PF03176">
    <property type="entry name" value="MMPL"/>
    <property type="match status" value="2"/>
</dbReference>
<feature type="transmembrane region" description="Helical" evidence="6">
    <location>
        <begin position="599"/>
        <end position="618"/>
    </location>
</feature>
<dbReference type="SUPFAM" id="SSF82866">
    <property type="entry name" value="Multidrug efflux transporter AcrB transmembrane domain"/>
    <property type="match status" value="2"/>
</dbReference>
<dbReference type="OrthoDB" id="42357at2157"/>
<keyword evidence="5 6" id="KW-0472">Membrane</keyword>
<dbReference type="EMBL" id="CP000780">
    <property type="protein sequence ID" value="ABS56218.1"/>
    <property type="molecule type" value="Genomic_DNA"/>
</dbReference>